<comment type="caution">
    <text evidence="2">The sequence shown here is derived from an EMBL/GenBank/DDBJ whole genome shotgun (WGS) entry which is preliminary data.</text>
</comment>
<reference evidence="3" key="1">
    <citation type="journal article" date="2020" name="MBio">
        <title>Horizontal gene transfer to a defensive symbiont with a reduced genome amongst a multipartite beetle microbiome.</title>
        <authorList>
            <person name="Waterworth S.C."/>
            <person name="Florez L.V."/>
            <person name="Rees E.R."/>
            <person name="Hertweck C."/>
            <person name="Kaltenpoth M."/>
            <person name="Kwan J.C."/>
        </authorList>
    </citation>
    <scope>NUCLEOTIDE SEQUENCE [LARGE SCALE GENOMIC DNA]</scope>
</reference>
<evidence type="ECO:0000313" key="2">
    <source>
        <dbReference type="EMBL" id="KAF1019257.1"/>
    </source>
</evidence>
<protein>
    <recommendedName>
        <fullName evidence="4">DUF4148 domain-containing protein</fullName>
    </recommendedName>
</protein>
<keyword evidence="1" id="KW-0732">Signal</keyword>
<dbReference type="EMBL" id="WNDQ01000060">
    <property type="protein sequence ID" value="KAF1019257.1"/>
    <property type="molecule type" value="Genomic_DNA"/>
</dbReference>
<feature type="chain" id="PRO_5031046209" description="DUF4148 domain-containing protein" evidence="1">
    <location>
        <begin position="24"/>
        <end position="105"/>
    </location>
</feature>
<feature type="signal peptide" evidence="1">
    <location>
        <begin position="1"/>
        <end position="23"/>
    </location>
</feature>
<dbReference type="InterPro" id="IPR025421">
    <property type="entry name" value="DUF4148"/>
</dbReference>
<gene>
    <name evidence="2" type="ORF">GAK30_03225</name>
</gene>
<dbReference type="Pfam" id="PF13663">
    <property type="entry name" value="DUF4148"/>
    <property type="match status" value="1"/>
</dbReference>
<accession>A0A7V8FLG5</accession>
<sequence length="105" mass="10484">MNKKLAVILVAAAAGLASTASFAENLDNPAFPAVQGTPVSRAQVQAELAQYERAVASAPATAEDAAPVAAETGAPVSRAQVAAELQQYQLQAASGPATAEDPAPL</sequence>
<evidence type="ECO:0000256" key="1">
    <source>
        <dbReference type="SAM" id="SignalP"/>
    </source>
</evidence>
<proteinExistence type="predicted"/>
<evidence type="ECO:0000313" key="3">
    <source>
        <dbReference type="Proteomes" id="UP000461670"/>
    </source>
</evidence>
<organism evidence="2 3">
    <name type="scientific">Paracidovorax wautersii</name>
    <dbReference type="NCBI Taxonomy" id="1177982"/>
    <lineage>
        <taxon>Bacteria</taxon>
        <taxon>Pseudomonadati</taxon>
        <taxon>Pseudomonadota</taxon>
        <taxon>Betaproteobacteria</taxon>
        <taxon>Burkholderiales</taxon>
        <taxon>Comamonadaceae</taxon>
        <taxon>Paracidovorax</taxon>
    </lineage>
</organism>
<name>A0A7V8FLG5_9BURK</name>
<evidence type="ECO:0008006" key="4">
    <source>
        <dbReference type="Google" id="ProtNLM"/>
    </source>
</evidence>
<dbReference type="Proteomes" id="UP000461670">
    <property type="component" value="Unassembled WGS sequence"/>
</dbReference>
<dbReference type="AlphaFoldDB" id="A0A7V8FLG5"/>